<evidence type="ECO:0000313" key="2">
    <source>
        <dbReference type="EMBL" id="KAK7676708.1"/>
    </source>
</evidence>
<keyword evidence="1" id="KW-0472">Membrane</keyword>
<gene>
    <name evidence="2" type="ORF">QCA50_020340</name>
</gene>
<comment type="caution">
    <text evidence="2">The sequence shown here is derived from an EMBL/GenBank/DDBJ whole genome shotgun (WGS) entry which is preliminary data.</text>
</comment>
<dbReference type="EMBL" id="JASBNA010000107">
    <property type="protein sequence ID" value="KAK7676708.1"/>
    <property type="molecule type" value="Genomic_DNA"/>
</dbReference>
<protein>
    <submittedName>
        <fullName evidence="2">Uncharacterized protein</fullName>
    </submittedName>
</protein>
<dbReference type="AlphaFoldDB" id="A0AAW0F991"/>
<reference evidence="2 3" key="1">
    <citation type="submission" date="2022-09" db="EMBL/GenBank/DDBJ databases">
        <authorList>
            <person name="Palmer J.M."/>
        </authorList>
    </citation>
    <scope>NUCLEOTIDE SEQUENCE [LARGE SCALE GENOMIC DNA]</scope>
    <source>
        <strain evidence="2 3">DSM 7382</strain>
    </source>
</reference>
<keyword evidence="3" id="KW-1185">Reference proteome</keyword>
<proteinExistence type="predicted"/>
<accession>A0AAW0F991</accession>
<keyword evidence="1" id="KW-1133">Transmembrane helix</keyword>
<dbReference type="Proteomes" id="UP001385951">
    <property type="component" value="Unassembled WGS sequence"/>
</dbReference>
<keyword evidence="1" id="KW-0812">Transmembrane</keyword>
<name>A0AAW0F991_9APHY</name>
<organism evidence="2 3">
    <name type="scientific">Cerrena zonata</name>
    <dbReference type="NCBI Taxonomy" id="2478898"/>
    <lineage>
        <taxon>Eukaryota</taxon>
        <taxon>Fungi</taxon>
        <taxon>Dikarya</taxon>
        <taxon>Basidiomycota</taxon>
        <taxon>Agaricomycotina</taxon>
        <taxon>Agaricomycetes</taxon>
        <taxon>Polyporales</taxon>
        <taxon>Cerrenaceae</taxon>
        <taxon>Cerrena</taxon>
    </lineage>
</organism>
<evidence type="ECO:0000313" key="3">
    <source>
        <dbReference type="Proteomes" id="UP001385951"/>
    </source>
</evidence>
<evidence type="ECO:0000256" key="1">
    <source>
        <dbReference type="SAM" id="Phobius"/>
    </source>
</evidence>
<sequence length="131" mass="15026">MVTLVDPLTPHRCFTQTVAHLWPPSVSSANLRSYPHMQTPGFLLFALPPRILHRDISTPSSSYYIPECINFVERQLLSRCPFSERYLLVIAASILVLYPLAYVLYALLTLTRDQSRECPLNVLEQWTAHIL</sequence>
<feature type="transmembrane region" description="Helical" evidence="1">
    <location>
        <begin position="86"/>
        <end position="108"/>
    </location>
</feature>